<evidence type="ECO:0000313" key="2">
    <source>
        <dbReference type="EMBL" id="MDQ0645626.1"/>
    </source>
</evidence>
<reference evidence="2 3" key="1">
    <citation type="submission" date="2023-07" db="EMBL/GenBank/DDBJ databases">
        <title>Comparative genomics of wheat-associated soil bacteria to identify genetic determinants of phenazine resistance.</title>
        <authorList>
            <person name="Mouncey N."/>
        </authorList>
    </citation>
    <scope>NUCLEOTIDE SEQUENCE [LARGE SCALE GENOMIC DNA]</scope>
    <source>
        <strain evidence="2 3">W2I7</strain>
    </source>
</reference>
<dbReference type="SUPFAM" id="SSF101262">
    <property type="entry name" value="Methenyltetrahydrofolate cyclohydrolase-like"/>
    <property type="match status" value="1"/>
</dbReference>
<dbReference type="InterPro" id="IPR007044">
    <property type="entry name" value="Cyclodeamin/CycHdrlase"/>
</dbReference>
<dbReference type="InterPro" id="IPR036178">
    <property type="entry name" value="Formintransfe-cycloase-like_sf"/>
</dbReference>
<keyword evidence="3" id="KW-1185">Reference proteome</keyword>
<sequence>MSENIPVSATTPLSVWLTELAQPTGAPGGGAASGVMFATSAALLRMVAEYTPDDSRSSECAKRLVSRRQEALEAAESDGVRSVDFGAALGLPADAPERDARVRHAALAAARASLQIGEVGRGLLTELRLIAEIGKPQLAADVAVAAVALAAGIGGASINLRANLQTARKHGASQTGLTGLQAEVRRLVVDRDAATKISVDASANFDE</sequence>
<dbReference type="RefSeq" id="WP_307364068.1">
    <property type="nucleotide sequence ID" value="NZ_JAUSXK010000001.1"/>
</dbReference>
<comment type="caution">
    <text evidence="2">The sequence shown here is derived from an EMBL/GenBank/DDBJ whole genome shotgun (WGS) entry which is preliminary data.</text>
</comment>
<dbReference type="Gene3D" id="1.20.120.680">
    <property type="entry name" value="Formiminotetrahydrofolate cyclodeaminase monomer, up-and-down helical bundle"/>
    <property type="match status" value="1"/>
</dbReference>
<gene>
    <name evidence="2" type="ORF">QFZ46_003786</name>
</gene>
<name>A0ABU0PG47_9MICO</name>
<dbReference type="EMBL" id="JAUSXK010000001">
    <property type="protein sequence ID" value="MDQ0645626.1"/>
    <property type="molecule type" value="Genomic_DNA"/>
</dbReference>
<dbReference type="Proteomes" id="UP001239085">
    <property type="component" value="Unassembled WGS sequence"/>
</dbReference>
<organism evidence="2 3">
    <name type="scientific">Microbacterium murale</name>
    <dbReference type="NCBI Taxonomy" id="1081040"/>
    <lineage>
        <taxon>Bacteria</taxon>
        <taxon>Bacillati</taxon>
        <taxon>Actinomycetota</taxon>
        <taxon>Actinomycetes</taxon>
        <taxon>Micrococcales</taxon>
        <taxon>Microbacteriaceae</taxon>
        <taxon>Microbacterium</taxon>
    </lineage>
</organism>
<protein>
    <submittedName>
        <fullName evidence="2">Formiminotetrahydrofolate cyclodeaminase</fullName>
    </submittedName>
</protein>
<evidence type="ECO:0000259" key="1">
    <source>
        <dbReference type="Pfam" id="PF04961"/>
    </source>
</evidence>
<feature type="domain" description="Cyclodeaminase/cyclohydrolase" evidence="1">
    <location>
        <begin position="14"/>
        <end position="167"/>
    </location>
</feature>
<proteinExistence type="predicted"/>
<dbReference type="Pfam" id="PF04961">
    <property type="entry name" value="FTCD_C"/>
    <property type="match status" value="1"/>
</dbReference>
<evidence type="ECO:0000313" key="3">
    <source>
        <dbReference type="Proteomes" id="UP001239085"/>
    </source>
</evidence>
<accession>A0ABU0PG47</accession>